<dbReference type="AlphaFoldDB" id="A0A085ZTD8"/>
<keyword evidence="2" id="KW-1185">Reference proteome</keyword>
<protein>
    <submittedName>
        <fullName evidence="1">Uncharacterized protein</fullName>
    </submittedName>
</protein>
<comment type="caution">
    <text evidence="1">The sequence shown here is derived from an EMBL/GenBank/DDBJ whole genome shotgun (WGS) entry which is preliminary data.</text>
</comment>
<dbReference type="eggNOG" id="ENOG502ZWVA">
    <property type="taxonomic scope" value="Bacteria"/>
</dbReference>
<proteinExistence type="predicted"/>
<accession>A0A085ZTD8</accession>
<evidence type="ECO:0000313" key="2">
    <source>
        <dbReference type="Proteomes" id="UP000028703"/>
    </source>
</evidence>
<dbReference type="Proteomes" id="UP000028703">
    <property type="component" value="Unassembled WGS sequence"/>
</dbReference>
<evidence type="ECO:0000313" key="1">
    <source>
        <dbReference type="EMBL" id="KFF07702.1"/>
    </source>
</evidence>
<dbReference type="EMBL" id="JPRO01000006">
    <property type="protein sequence ID" value="KFF07702.1"/>
    <property type="molecule type" value="Genomic_DNA"/>
</dbReference>
<name>A0A085ZTD8_9FLAO</name>
<gene>
    <name evidence="1" type="ORF">IX38_09855</name>
</gene>
<sequence length="186" mass="21638">MHSILRNSNQPIFNNKTDAFLHRFFTAIHMKTNAIQTKISLLLPLFLLVVLAGCEKKYQEPDHYAVDLFKDERQKGKAYIMNEEECFDGSELVIASSNVKLADSSKGRGKTFFLYKVRSGKVMKTIRDSVVDYPFMFLSDQRLKLKSDSIYLYLKKLEGYRFIAAERNLKYKWLKAAPVYSVKKDK</sequence>
<reference evidence="1 2" key="1">
    <citation type="submission" date="2014-07" db="EMBL/GenBank/DDBJ databases">
        <title>Genome of Chryseobacterium luteum DSM 18605.</title>
        <authorList>
            <person name="Stropko S.J."/>
            <person name="Pipes S.E."/>
            <person name="Newman J.D."/>
        </authorList>
    </citation>
    <scope>NUCLEOTIDE SEQUENCE [LARGE SCALE GENOMIC DNA]</scope>
    <source>
        <strain evidence="1 2">DSM 18605</strain>
    </source>
</reference>
<dbReference type="STRING" id="421531.IX38_09855"/>
<organism evidence="1 2">
    <name type="scientific">Chryseobacterium luteum</name>
    <dbReference type="NCBI Taxonomy" id="421531"/>
    <lineage>
        <taxon>Bacteria</taxon>
        <taxon>Pseudomonadati</taxon>
        <taxon>Bacteroidota</taxon>
        <taxon>Flavobacteriia</taxon>
        <taxon>Flavobacteriales</taxon>
        <taxon>Weeksellaceae</taxon>
        <taxon>Chryseobacterium group</taxon>
        <taxon>Chryseobacterium</taxon>
    </lineage>
</organism>